<evidence type="ECO:0000313" key="2">
    <source>
        <dbReference type="EMBL" id="KAK8870630.1"/>
    </source>
</evidence>
<evidence type="ECO:0000256" key="1">
    <source>
        <dbReference type="SAM" id="Coils"/>
    </source>
</evidence>
<dbReference type="EMBL" id="JAPFFF010000014">
    <property type="protein sequence ID" value="KAK8870630.1"/>
    <property type="molecule type" value="Genomic_DNA"/>
</dbReference>
<protein>
    <submittedName>
        <fullName evidence="2">Uncharacterized protein</fullName>
    </submittedName>
</protein>
<name>A0ABR2IZC1_9EUKA</name>
<reference evidence="2 3" key="1">
    <citation type="submission" date="2024-04" db="EMBL/GenBank/DDBJ databases">
        <title>Tritrichomonas musculus Genome.</title>
        <authorList>
            <person name="Alves-Ferreira E."/>
            <person name="Grigg M."/>
            <person name="Lorenzi H."/>
            <person name="Galac M."/>
        </authorList>
    </citation>
    <scope>NUCLEOTIDE SEQUENCE [LARGE SCALE GENOMIC DNA]</scope>
    <source>
        <strain evidence="2 3">EAF2021</strain>
    </source>
</reference>
<accession>A0ABR2IZC1</accession>
<gene>
    <name evidence="2" type="ORF">M9Y10_008517</name>
</gene>
<organism evidence="2 3">
    <name type="scientific">Tritrichomonas musculus</name>
    <dbReference type="NCBI Taxonomy" id="1915356"/>
    <lineage>
        <taxon>Eukaryota</taxon>
        <taxon>Metamonada</taxon>
        <taxon>Parabasalia</taxon>
        <taxon>Tritrichomonadida</taxon>
        <taxon>Tritrichomonadidae</taxon>
        <taxon>Tritrichomonas</taxon>
    </lineage>
</organism>
<keyword evidence="3" id="KW-1185">Reference proteome</keyword>
<feature type="coiled-coil region" evidence="1">
    <location>
        <begin position="358"/>
        <end position="392"/>
    </location>
</feature>
<dbReference type="Proteomes" id="UP001470230">
    <property type="component" value="Unassembled WGS sequence"/>
</dbReference>
<keyword evidence="1" id="KW-0175">Coiled coil</keyword>
<sequence>MIDVTNFDMRSFPIDFTHLEHIDFYGNFGEIEPDRVYKNDEGETVAFISQEKCHQLKNILVQSTQKFYDDNRALLYSHGYQLGRLMKCDSFDGPSKGKKVLDGFKTFGKNLWSGFGLYSIVTNSIISANDKAGDTFSSMIKRAVTCNKVNATAKSGGNNYFCKKENSYVEGVELGFGKQRTIACPRLYLKEEDDEYGRPQTINKIIEELLVVENLFREGNRINSSWHKNIGSSLLTKINRIFHENFERGVKYDFSGTLTREKALIIIVRKYINYLVLSYRWMSVNINLYGCGNINCLRIASPSNQECYYLTRADTDMLANQMSMKVAVEINRYLGTFNIGEATNEFIVQCLQKNSIRNTELVSESNKIDEKIDNLEDELSEVINNMAQEASQSLTNSLIKGSSNAIEIPKCLNNSKTSTQFIGTIINKINKLEKRKIEVLEQLSESKDFREMFYLHLQLQFIKKYFNRYSAIIMTITTNGTDKKYDIQFLM</sequence>
<evidence type="ECO:0000313" key="3">
    <source>
        <dbReference type="Proteomes" id="UP001470230"/>
    </source>
</evidence>
<proteinExistence type="predicted"/>
<comment type="caution">
    <text evidence="2">The sequence shown here is derived from an EMBL/GenBank/DDBJ whole genome shotgun (WGS) entry which is preliminary data.</text>
</comment>